<evidence type="ECO:0000313" key="14">
    <source>
        <dbReference type="EMBL" id="GAA2377018.1"/>
    </source>
</evidence>
<evidence type="ECO:0000256" key="9">
    <source>
        <dbReference type="ARBA" id="ARBA00023277"/>
    </source>
</evidence>
<dbReference type="InterPro" id="IPR006047">
    <property type="entry name" value="GH13_cat_dom"/>
</dbReference>
<evidence type="ECO:0000256" key="5">
    <source>
        <dbReference type="ARBA" id="ARBA00017303"/>
    </source>
</evidence>
<keyword evidence="10 12" id="KW-0326">Glycosidase</keyword>
<dbReference type="PANTHER" id="PTHR43447">
    <property type="entry name" value="ALPHA-AMYLASE"/>
    <property type="match status" value="1"/>
</dbReference>
<keyword evidence="7 12" id="KW-0378">Hydrolase</keyword>
<dbReference type="Pfam" id="PF00128">
    <property type="entry name" value="Alpha-amylase"/>
    <property type="match status" value="1"/>
</dbReference>
<keyword evidence="6" id="KW-0479">Metal-binding</keyword>
<evidence type="ECO:0000256" key="8">
    <source>
        <dbReference type="ARBA" id="ARBA00022837"/>
    </source>
</evidence>
<dbReference type="Proteomes" id="UP001501444">
    <property type="component" value="Unassembled WGS sequence"/>
</dbReference>
<evidence type="ECO:0000256" key="4">
    <source>
        <dbReference type="ARBA" id="ARBA00012595"/>
    </source>
</evidence>
<evidence type="ECO:0000256" key="1">
    <source>
        <dbReference type="ARBA" id="ARBA00000548"/>
    </source>
</evidence>
<dbReference type="Gene3D" id="2.60.40.10">
    <property type="entry name" value="Immunoglobulins"/>
    <property type="match status" value="2"/>
</dbReference>
<evidence type="ECO:0000256" key="3">
    <source>
        <dbReference type="ARBA" id="ARBA00008061"/>
    </source>
</evidence>
<evidence type="ECO:0000313" key="15">
    <source>
        <dbReference type="Proteomes" id="UP001501444"/>
    </source>
</evidence>
<evidence type="ECO:0000256" key="11">
    <source>
        <dbReference type="RuleBase" id="RU003615"/>
    </source>
</evidence>
<dbReference type="InterPro" id="IPR013783">
    <property type="entry name" value="Ig-like_fold"/>
</dbReference>
<dbReference type="InterPro" id="IPR006048">
    <property type="entry name" value="A-amylase/branching_C"/>
</dbReference>
<comment type="caution">
    <text evidence="14">The sequence shown here is derived from an EMBL/GenBank/DDBJ whole genome shotgun (WGS) entry which is preliminary data.</text>
</comment>
<name>A0ABP5UDQ3_9ACTN</name>
<organism evidence="14 15">
    <name type="scientific">Dactylosporangium salmoneum</name>
    <dbReference type="NCBI Taxonomy" id="53361"/>
    <lineage>
        <taxon>Bacteria</taxon>
        <taxon>Bacillati</taxon>
        <taxon>Actinomycetota</taxon>
        <taxon>Actinomycetes</taxon>
        <taxon>Micromonosporales</taxon>
        <taxon>Micromonosporaceae</taxon>
        <taxon>Dactylosporangium</taxon>
    </lineage>
</organism>
<feature type="domain" description="CBM20" evidence="13">
    <location>
        <begin position="510"/>
        <end position="609"/>
    </location>
</feature>
<dbReference type="EC" id="3.2.1.1" evidence="4 12"/>
<proteinExistence type="inferred from homology"/>
<keyword evidence="9 12" id="KW-0119">Carbohydrate metabolism</keyword>
<comment type="catalytic activity">
    <reaction evidence="1 12">
        <text>Endohydrolysis of (1-&gt;4)-alpha-D-glucosidic linkages in polysaccharides containing three or more (1-&gt;4)-alpha-linked D-glucose units.</text>
        <dbReference type="EC" id="3.2.1.1"/>
    </reaction>
</comment>
<dbReference type="Gene3D" id="2.60.40.1180">
    <property type="entry name" value="Golgi alpha-mannosidase II"/>
    <property type="match status" value="1"/>
</dbReference>
<gene>
    <name evidence="14" type="ORF">GCM10010170_081550</name>
</gene>
<evidence type="ECO:0000256" key="6">
    <source>
        <dbReference type="ARBA" id="ARBA00022723"/>
    </source>
</evidence>
<dbReference type="SUPFAM" id="SSF51011">
    <property type="entry name" value="Glycosyl hydrolase domain"/>
    <property type="match status" value="1"/>
</dbReference>
<reference evidence="15" key="1">
    <citation type="journal article" date="2019" name="Int. J. Syst. Evol. Microbiol.">
        <title>The Global Catalogue of Microorganisms (GCM) 10K type strain sequencing project: providing services to taxonomists for standard genome sequencing and annotation.</title>
        <authorList>
            <consortium name="The Broad Institute Genomics Platform"/>
            <consortium name="The Broad Institute Genome Sequencing Center for Infectious Disease"/>
            <person name="Wu L."/>
            <person name="Ma J."/>
        </authorList>
    </citation>
    <scope>NUCLEOTIDE SEQUENCE [LARGE SCALE GENOMIC DNA]</scope>
    <source>
        <strain evidence="15">JCM 3272</strain>
    </source>
</reference>
<keyword evidence="15" id="KW-1185">Reference proteome</keyword>
<comment type="similarity">
    <text evidence="3 11">Belongs to the glycosyl hydrolase 13 family.</text>
</comment>
<evidence type="ECO:0000256" key="10">
    <source>
        <dbReference type="ARBA" id="ARBA00023295"/>
    </source>
</evidence>
<dbReference type="CDD" id="cd05808">
    <property type="entry name" value="CBM20_alpha_amylase"/>
    <property type="match status" value="1"/>
</dbReference>
<evidence type="ECO:0000256" key="2">
    <source>
        <dbReference type="ARBA" id="ARBA00001913"/>
    </source>
</evidence>
<dbReference type="InterPro" id="IPR031319">
    <property type="entry name" value="A-amylase_C"/>
</dbReference>
<sequence>MRKPRLSLAPFASSPSARKTLSAVAGLLLGAAALTVPLLSANREAEAATGTNDVIANLWLWPWTSVAAECTNVLGPAGYGAVQVAPPEDSISVAGHPWWDIYQPAAYDLNSRMGTRAQFTAMVSTCHAAGVKVYVDAVINHMTGANQSSTTAYGGASFTNNYSYPSAGYSSSDFHFYPADCPQSDNQIHDYNNSAEVWNCQLVGLSDLKTGTDYVRTKIAGYLNDLISVGVDGFRVDAAKHIPPADLSAIKGKLTNQGVYIAQEVMPGGSGSLAPAAYEGIGGVLEFNYATNLKNQFNGSIANLQTFGPSWGLEPSAKSTVFVSNHDTERNGSTLNYKAGTTDTLANVFMLAWNFGTPNVMSSFSFSNNDASPPADGNGYVTAVSCGSGWECQHRQRAIKNMVGFHNATRADTTVGNWWSDGSNAIAFSRGTNGWVAINNSGSAVGSRTFATGLAAGTYCDVIHGDFNAAAGTCSGPTVTVNASGQATLGVAAKDAVALHTDARVTGGATTSPTPGGVAFTVTGAPTGNPIYLVGSVAQLGSWNTASAIPMTASGSSWTTTVSLPASTAIEYKFIAKTSGGAVTWEPGSNHTYTVPASGTGTINTTWNGSSTTDPAVTFNANVTTTYGQNVFVVGSIPALGSWNTSSAIALSSANYPIWSATVTLPANTSVEYKFIKKNPDGSVIWESGANRTLSTGTSAQTVNTTWK</sequence>
<dbReference type="InterPro" id="IPR006046">
    <property type="entry name" value="Alpha_amylase"/>
</dbReference>
<dbReference type="RefSeq" id="WP_344618007.1">
    <property type="nucleotide sequence ID" value="NZ_BAAARV010000081.1"/>
</dbReference>
<dbReference type="CDD" id="cd11317">
    <property type="entry name" value="AmyAc_bac_euk_AmyA"/>
    <property type="match status" value="1"/>
</dbReference>
<dbReference type="Pfam" id="PF00686">
    <property type="entry name" value="CBM_20"/>
    <property type="match status" value="2"/>
</dbReference>
<dbReference type="PRINTS" id="PR00110">
    <property type="entry name" value="ALPHAAMYLASE"/>
</dbReference>
<dbReference type="SMART" id="SM01065">
    <property type="entry name" value="CBM_2"/>
    <property type="match status" value="2"/>
</dbReference>
<dbReference type="InterPro" id="IPR013780">
    <property type="entry name" value="Glyco_hydro_b"/>
</dbReference>
<dbReference type="SMART" id="SM00632">
    <property type="entry name" value="Aamy_C"/>
    <property type="match status" value="1"/>
</dbReference>
<feature type="domain" description="CBM20" evidence="13">
    <location>
        <begin position="609"/>
        <end position="708"/>
    </location>
</feature>
<dbReference type="Gene3D" id="3.20.20.80">
    <property type="entry name" value="Glycosidases"/>
    <property type="match status" value="1"/>
</dbReference>
<dbReference type="SUPFAM" id="SSF51445">
    <property type="entry name" value="(Trans)glycosidases"/>
    <property type="match status" value="1"/>
</dbReference>
<evidence type="ECO:0000259" key="13">
    <source>
        <dbReference type="PROSITE" id="PS51166"/>
    </source>
</evidence>
<dbReference type="InterPro" id="IPR013784">
    <property type="entry name" value="Carb-bd-like_fold"/>
</dbReference>
<dbReference type="EMBL" id="BAAARV010000081">
    <property type="protein sequence ID" value="GAA2377018.1"/>
    <property type="molecule type" value="Genomic_DNA"/>
</dbReference>
<evidence type="ECO:0000256" key="12">
    <source>
        <dbReference type="RuleBase" id="RU361134"/>
    </source>
</evidence>
<comment type="cofactor">
    <cofactor evidence="2">
        <name>Ca(2+)</name>
        <dbReference type="ChEBI" id="CHEBI:29108"/>
    </cofactor>
</comment>
<dbReference type="InterPro" id="IPR002044">
    <property type="entry name" value="CBM20"/>
</dbReference>
<dbReference type="InterPro" id="IPR017853">
    <property type="entry name" value="GH"/>
</dbReference>
<accession>A0ABP5UDQ3</accession>
<keyword evidence="8" id="KW-0106">Calcium</keyword>
<dbReference type="PROSITE" id="PS51166">
    <property type="entry name" value="CBM20"/>
    <property type="match status" value="2"/>
</dbReference>
<dbReference type="Pfam" id="PF02806">
    <property type="entry name" value="Alpha-amylase_C"/>
    <property type="match status" value="1"/>
</dbReference>
<protein>
    <recommendedName>
        <fullName evidence="5 12">Alpha-amylase</fullName>
        <ecNumber evidence="4 12">3.2.1.1</ecNumber>
    </recommendedName>
</protein>
<evidence type="ECO:0000256" key="7">
    <source>
        <dbReference type="ARBA" id="ARBA00022801"/>
    </source>
</evidence>
<dbReference type="SMART" id="SM00642">
    <property type="entry name" value="Aamy"/>
    <property type="match status" value="1"/>
</dbReference>
<dbReference type="SUPFAM" id="SSF49452">
    <property type="entry name" value="Starch-binding domain-like"/>
    <property type="match status" value="2"/>
</dbReference>